<name>A0A239TKD8_9STAP</name>
<dbReference type="InterPro" id="IPR023198">
    <property type="entry name" value="PGP-like_dom2"/>
</dbReference>
<dbReference type="PANTHER" id="PTHR43316:SF3">
    <property type="entry name" value="HALOACID DEHALOGENASE, TYPE II (AFU_ORTHOLOGUE AFUA_2G07750)-RELATED"/>
    <property type="match status" value="1"/>
</dbReference>
<evidence type="ECO:0000313" key="4">
    <source>
        <dbReference type="Proteomes" id="UP000321736"/>
    </source>
</evidence>
<organism evidence="3 4">
    <name type="scientific">Staphylococcus piscifermentans</name>
    <dbReference type="NCBI Taxonomy" id="70258"/>
    <lineage>
        <taxon>Bacteria</taxon>
        <taxon>Bacillati</taxon>
        <taxon>Bacillota</taxon>
        <taxon>Bacilli</taxon>
        <taxon>Bacillales</taxon>
        <taxon>Staphylococcaceae</taxon>
        <taxon>Staphylococcus</taxon>
    </lineage>
</organism>
<reference evidence="3 4" key="1">
    <citation type="submission" date="2019-07" db="EMBL/GenBank/DDBJ databases">
        <title>Whole genome shotgun sequence of Staphylococcus piscifermentans NBRC 109625.</title>
        <authorList>
            <person name="Hosoyama A."/>
            <person name="Uohara A."/>
            <person name="Ohji S."/>
            <person name="Ichikawa N."/>
        </authorList>
    </citation>
    <scope>NUCLEOTIDE SEQUENCE [LARGE SCALE GENOMIC DNA]</scope>
    <source>
        <strain evidence="3 4">NBRC 109625</strain>
    </source>
</reference>
<dbReference type="RefSeq" id="WP_095103348.1">
    <property type="nucleotide sequence ID" value="NZ_BKAR01000016.1"/>
</dbReference>
<dbReference type="SFLD" id="SFLDG01129">
    <property type="entry name" value="C1.5:_HAD__Beta-PGM__Phosphata"/>
    <property type="match status" value="1"/>
</dbReference>
<dbReference type="PRINTS" id="PR00413">
    <property type="entry name" value="HADHALOGNASE"/>
</dbReference>
<dbReference type="NCBIfam" id="TIGR01493">
    <property type="entry name" value="HAD-SF-IA-v2"/>
    <property type="match status" value="1"/>
</dbReference>
<dbReference type="InterPro" id="IPR023214">
    <property type="entry name" value="HAD_sf"/>
</dbReference>
<dbReference type="GO" id="GO:0019120">
    <property type="term" value="F:hydrolase activity, acting on acid halide bonds, in C-halide compounds"/>
    <property type="evidence" value="ECO:0007669"/>
    <property type="project" value="InterPro"/>
</dbReference>
<dbReference type="SFLD" id="SFLDS00003">
    <property type="entry name" value="Haloacid_Dehalogenase"/>
    <property type="match status" value="1"/>
</dbReference>
<keyword evidence="4" id="KW-1185">Reference proteome</keyword>
<dbReference type="NCBIfam" id="TIGR01428">
    <property type="entry name" value="HAD_type_II"/>
    <property type="match status" value="1"/>
</dbReference>
<sequence>MYKVIVFDAYGTLFDTASVKEKLEEFAGEKSEAVSTLWRHTQLKHTFLRQVMERYITFDDITKQALEYALEVHKVPFTRQDTNQIFEEYLNLKAYKEAPDALKELHKMQKTLSVFSNGNMDMLDPVIENAGISNKLDSIISADSIKQYKPSPASYALILKYYQIKREEILFVSSNTWDVTGAAHFGFDTVWVNRDQSLFDKNGTLPKITVQDLDELVHWLKLN</sequence>
<dbReference type="SFLD" id="SFLDG01135">
    <property type="entry name" value="C1.5.6:_HAD__Beta-PGM__Phospha"/>
    <property type="match status" value="1"/>
</dbReference>
<dbReference type="InterPro" id="IPR006328">
    <property type="entry name" value="2-HAD"/>
</dbReference>
<comment type="similarity">
    <text evidence="1">Belongs to the HAD-like hydrolase superfamily. S-2-haloalkanoic acid dehalogenase family.</text>
</comment>
<dbReference type="AlphaFoldDB" id="A0A239TKD8"/>
<dbReference type="OrthoDB" id="264363at2"/>
<evidence type="ECO:0000256" key="2">
    <source>
        <dbReference type="ARBA" id="ARBA00022801"/>
    </source>
</evidence>
<gene>
    <name evidence="3" type="primary">dhlB</name>
    <name evidence="3" type="ORF">SPI02_14390</name>
</gene>
<proteinExistence type="inferred from homology"/>
<dbReference type="InterPro" id="IPR006439">
    <property type="entry name" value="HAD-SF_hydro_IA"/>
</dbReference>
<dbReference type="SUPFAM" id="SSF56784">
    <property type="entry name" value="HAD-like"/>
    <property type="match status" value="1"/>
</dbReference>
<comment type="caution">
    <text evidence="3">The sequence shown here is derived from an EMBL/GenBank/DDBJ whole genome shotgun (WGS) entry which is preliminary data.</text>
</comment>
<dbReference type="PANTHER" id="PTHR43316">
    <property type="entry name" value="HYDROLASE, HALOACID DELAHOGENASE-RELATED"/>
    <property type="match status" value="1"/>
</dbReference>
<protein>
    <submittedName>
        <fullName evidence="3">Haloacid dehalogenase</fullName>
    </submittedName>
</protein>
<dbReference type="CDD" id="cd02588">
    <property type="entry name" value="HAD_L2-DEX"/>
    <property type="match status" value="1"/>
</dbReference>
<accession>A0A239TKD8</accession>
<dbReference type="Pfam" id="PF00702">
    <property type="entry name" value="Hydrolase"/>
    <property type="match status" value="1"/>
</dbReference>
<keyword evidence="2" id="KW-0378">Hydrolase</keyword>
<dbReference type="InterPro" id="IPR051540">
    <property type="entry name" value="S-2-haloacid_dehalogenase"/>
</dbReference>
<dbReference type="InterPro" id="IPR036412">
    <property type="entry name" value="HAD-like_sf"/>
</dbReference>
<dbReference type="SFLD" id="SFLDF00045">
    <property type="entry name" value="2-haloacid_dehalogenase"/>
    <property type="match status" value="1"/>
</dbReference>
<dbReference type="Gene3D" id="3.40.50.1000">
    <property type="entry name" value="HAD superfamily/HAD-like"/>
    <property type="match status" value="1"/>
</dbReference>
<evidence type="ECO:0000313" key="3">
    <source>
        <dbReference type="EMBL" id="GEP84854.1"/>
    </source>
</evidence>
<dbReference type="Gene3D" id="1.10.150.240">
    <property type="entry name" value="Putative phosphatase, domain 2"/>
    <property type="match status" value="1"/>
</dbReference>
<evidence type="ECO:0000256" key="1">
    <source>
        <dbReference type="ARBA" id="ARBA00008106"/>
    </source>
</evidence>
<dbReference type="EMBL" id="BKAR01000016">
    <property type="protein sequence ID" value="GEP84854.1"/>
    <property type="molecule type" value="Genomic_DNA"/>
</dbReference>
<dbReference type="Proteomes" id="UP000321736">
    <property type="component" value="Unassembled WGS sequence"/>
</dbReference>